<name>A0A1D1W7S6_RAMVA</name>
<comment type="caution">
    <text evidence="1">The sequence shown here is derived from an EMBL/GenBank/DDBJ whole genome shotgun (WGS) entry which is preliminary data.</text>
</comment>
<evidence type="ECO:0000313" key="2">
    <source>
        <dbReference type="Proteomes" id="UP000186922"/>
    </source>
</evidence>
<accession>A0A1D1W7S6</accession>
<keyword evidence="2" id="KW-1185">Reference proteome</keyword>
<sequence length="111" mass="12850">MNLILCHKACVTLRCLQYLCPEKLATESTFEQQSRVEHYSPPHRHLDSPAVLLIDRGIFVCPSSYSVNKAKRKTISSWRRSKECINERFTTFNMHRGFSRMFDEGNGGDKP</sequence>
<proteinExistence type="predicted"/>
<evidence type="ECO:0000313" key="1">
    <source>
        <dbReference type="EMBL" id="GAV07129.1"/>
    </source>
</evidence>
<gene>
    <name evidence="1" type="primary">RvY_17005-1</name>
    <name evidence="1" type="synonym">RvY_17005.1</name>
    <name evidence="1" type="ORF">RvY_17005</name>
</gene>
<organism evidence="1 2">
    <name type="scientific">Ramazzottius varieornatus</name>
    <name type="common">Water bear</name>
    <name type="synonym">Tardigrade</name>
    <dbReference type="NCBI Taxonomy" id="947166"/>
    <lineage>
        <taxon>Eukaryota</taxon>
        <taxon>Metazoa</taxon>
        <taxon>Ecdysozoa</taxon>
        <taxon>Tardigrada</taxon>
        <taxon>Eutardigrada</taxon>
        <taxon>Parachela</taxon>
        <taxon>Hypsibioidea</taxon>
        <taxon>Ramazzottiidae</taxon>
        <taxon>Ramazzottius</taxon>
    </lineage>
</organism>
<protein>
    <submittedName>
        <fullName evidence="1">Uncharacterized protein</fullName>
    </submittedName>
</protein>
<reference evidence="1 2" key="1">
    <citation type="journal article" date="2016" name="Nat. Commun.">
        <title>Extremotolerant tardigrade genome and improved radiotolerance of human cultured cells by tardigrade-unique protein.</title>
        <authorList>
            <person name="Hashimoto T."/>
            <person name="Horikawa D.D."/>
            <person name="Saito Y."/>
            <person name="Kuwahara H."/>
            <person name="Kozuka-Hata H."/>
            <person name="Shin-I T."/>
            <person name="Minakuchi Y."/>
            <person name="Ohishi K."/>
            <person name="Motoyama A."/>
            <person name="Aizu T."/>
            <person name="Enomoto A."/>
            <person name="Kondo K."/>
            <person name="Tanaka S."/>
            <person name="Hara Y."/>
            <person name="Koshikawa S."/>
            <person name="Sagara H."/>
            <person name="Miura T."/>
            <person name="Yokobori S."/>
            <person name="Miyagawa K."/>
            <person name="Suzuki Y."/>
            <person name="Kubo T."/>
            <person name="Oyama M."/>
            <person name="Kohara Y."/>
            <person name="Fujiyama A."/>
            <person name="Arakawa K."/>
            <person name="Katayama T."/>
            <person name="Toyoda A."/>
            <person name="Kunieda T."/>
        </authorList>
    </citation>
    <scope>NUCLEOTIDE SEQUENCE [LARGE SCALE GENOMIC DNA]</scope>
    <source>
        <strain evidence="1 2">YOKOZUNA-1</strain>
    </source>
</reference>
<dbReference type="EMBL" id="BDGG01000014">
    <property type="protein sequence ID" value="GAV07129.1"/>
    <property type="molecule type" value="Genomic_DNA"/>
</dbReference>
<dbReference type="AlphaFoldDB" id="A0A1D1W7S6"/>
<dbReference type="Proteomes" id="UP000186922">
    <property type="component" value="Unassembled WGS sequence"/>
</dbReference>